<dbReference type="InterPro" id="IPR002716">
    <property type="entry name" value="PIN_dom"/>
</dbReference>
<evidence type="ECO:0000259" key="1">
    <source>
        <dbReference type="Pfam" id="PF01850"/>
    </source>
</evidence>
<sequence>MQFLVDTHALLWFFTGNANLSDRVRNWMEDSQHQKLISVASAWEITIKQSQQKLTLPMTAADYIQEKIQWADFDLLPIDLNHFNVLYTLPFHHRDPFDRLLIAQAINQNIPILSKDKAFDSYPVQRYWN</sequence>
<dbReference type="PANTHER" id="PTHR36173:SF2">
    <property type="entry name" value="RIBONUCLEASE VAPC16"/>
    <property type="match status" value="1"/>
</dbReference>
<organism evidence="2 3">
    <name type="scientific">Roseofilum acuticapitatum BLCC-M154</name>
    <dbReference type="NCBI Taxonomy" id="3022444"/>
    <lineage>
        <taxon>Bacteria</taxon>
        <taxon>Bacillati</taxon>
        <taxon>Cyanobacteriota</taxon>
        <taxon>Cyanophyceae</taxon>
        <taxon>Desertifilales</taxon>
        <taxon>Desertifilaceae</taxon>
        <taxon>Roseofilum</taxon>
        <taxon>Roseofilum acuticapitatum</taxon>
    </lineage>
</organism>
<dbReference type="RefSeq" id="WP_283751792.1">
    <property type="nucleotide sequence ID" value="NZ_JAQOSP010000006.1"/>
</dbReference>
<dbReference type="InterPro" id="IPR052919">
    <property type="entry name" value="TA_system_RNase"/>
</dbReference>
<dbReference type="EMBL" id="JAQOSP010000006">
    <property type="protein sequence ID" value="MDJ1168025.1"/>
    <property type="molecule type" value="Genomic_DNA"/>
</dbReference>
<dbReference type="Pfam" id="PF01850">
    <property type="entry name" value="PIN"/>
    <property type="match status" value="1"/>
</dbReference>
<protein>
    <submittedName>
        <fullName evidence="2">Type II toxin-antitoxin system VapC family toxin</fullName>
    </submittedName>
</protein>
<dbReference type="Gene3D" id="3.40.50.1010">
    <property type="entry name" value="5'-nuclease"/>
    <property type="match status" value="1"/>
</dbReference>
<reference evidence="2 3" key="1">
    <citation type="submission" date="2023-01" db="EMBL/GenBank/DDBJ databases">
        <title>Novel diversity within Roseofilum (Cyanobacteria; Desertifilaceae) from marine benthic mats with descriptions of four novel species.</title>
        <authorList>
            <person name="Wang Y."/>
            <person name="Berthold D.E."/>
            <person name="Hu J."/>
            <person name="Lefler F.W."/>
            <person name="Laughinghouse H.D. IV."/>
        </authorList>
    </citation>
    <scope>NUCLEOTIDE SEQUENCE [LARGE SCALE GENOMIC DNA]</scope>
    <source>
        <strain evidence="2 3">BLCC-M154</strain>
    </source>
</reference>
<dbReference type="SUPFAM" id="SSF88723">
    <property type="entry name" value="PIN domain-like"/>
    <property type="match status" value="1"/>
</dbReference>
<proteinExistence type="predicted"/>
<dbReference type="InterPro" id="IPR029060">
    <property type="entry name" value="PIN-like_dom_sf"/>
</dbReference>
<dbReference type="PANTHER" id="PTHR36173">
    <property type="entry name" value="RIBONUCLEASE VAPC16-RELATED"/>
    <property type="match status" value="1"/>
</dbReference>
<keyword evidence="3" id="KW-1185">Reference proteome</keyword>
<evidence type="ECO:0000313" key="2">
    <source>
        <dbReference type="EMBL" id="MDJ1168025.1"/>
    </source>
</evidence>
<accession>A0ABT7AMA0</accession>
<feature type="domain" description="PIN" evidence="1">
    <location>
        <begin position="4"/>
        <end position="122"/>
    </location>
</feature>
<name>A0ABT7AMA0_9CYAN</name>
<comment type="caution">
    <text evidence="2">The sequence shown here is derived from an EMBL/GenBank/DDBJ whole genome shotgun (WGS) entry which is preliminary data.</text>
</comment>
<dbReference type="CDD" id="cd09872">
    <property type="entry name" value="PIN_Sll0205-like"/>
    <property type="match status" value="1"/>
</dbReference>
<dbReference type="InterPro" id="IPR041705">
    <property type="entry name" value="PIN_Sll0205"/>
</dbReference>
<dbReference type="Proteomes" id="UP001235303">
    <property type="component" value="Unassembled WGS sequence"/>
</dbReference>
<gene>
    <name evidence="2" type="ORF">PMG71_01130</name>
</gene>
<evidence type="ECO:0000313" key="3">
    <source>
        <dbReference type="Proteomes" id="UP001235303"/>
    </source>
</evidence>